<reference evidence="3" key="1">
    <citation type="submission" date="2015-02" db="EMBL/GenBank/DDBJ databases">
        <title>Genome sequencing for Strongylocentrotus purpuratus.</title>
        <authorList>
            <person name="Murali S."/>
            <person name="Liu Y."/>
            <person name="Vee V."/>
            <person name="English A."/>
            <person name="Wang M."/>
            <person name="Skinner E."/>
            <person name="Han Y."/>
            <person name="Muzny D.M."/>
            <person name="Worley K.C."/>
            <person name="Gibbs R.A."/>
        </authorList>
    </citation>
    <scope>NUCLEOTIDE SEQUENCE</scope>
</reference>
<dbReference type="InParanoid" id="A0A7M7P173"/>
<accession>A0A7M7P173</accession>
<dbReference type="RefSeq" id="XP_030844616.1">
    <property type="nucleotide sequence ID" value="XM_030988756.1"/>
</dbReference>
<organism evidence="2 3">
    <name type="scientific">Strongylocentrotus purpuratus</name>
    <name type="common">Purple sea urchin</name>
    <dbReference type="NCBI Taxonomy" id="7668"/>
    <lineage>
        <taxon>Eukaryota</taxon>
        <taxon>Metazoa</taxon>
        <taxon>Echinodermata</taxon>
        <taxon>Eleutherozoa</taxon>
        <taxon>Echinozoa</taxon>
        <taxon>Echinoidea</taxon>
        <taxon>Euechinoidea</taxon>
        <taxon>Echinacea</taxon>
        <taxon>Camarodonta</taxon>
        <taxon>Echinidea</taxon>
        <taxon>Strongylocentrotidae</taxon>
        <taxon>Strongylocentrotus</taxon>
    </lineage>
</organism>
<dbReference type="EnsemblMetazoa" id="XM_030988756">
    <property type="protein sequence ID" value="XP_030844616"/>
    <property type="gene ID" value="LOC115918737"/>
</dbReference>
<dbReference type="FunCoup" id="A0A7M7P173">
    <property type="interactions" value="7"/>
</dbReference>
<name>A0A7M7P173_STRPU</name>
<dbReference type="PANTHER" id="PTHR43198:SF2">
    <property type="entry name" value="SI:CH1073-67J19.1-RELATED"/>
    <property type="match status" value="1"/>
</dbReference>
<dbReference type="CDD" id="cd19359">
    <property type="entry name" value="TenA_C_Bt3146-like"/>
    <property type="match status" value="1"/>
</dbReference>
<dbReference type="KEGG" id="spu:115918737"/>
<dbReference type="InterPro" id="IPR016084">
    <property type="entry name" value="Haem_Oase-like_multi-hlx"/>
</dbReference>
<dbReference type="InterPro" id="IPR004305">
    <property type="entry name" value="Thiaminase-2/PQQC"/>
</dbReference>
<dbReference type="AlphaFoldDB" id="A0A7M7P173"/>
<feature type="domain" description="Thiaminase-2/PQQC" evidence="1">
    <location>
        <begin position="100"/>
        <end position="238"/>
    </location>
</feature>
<dbReference type="GeneID" id="115918737"/>
<dbReference type="OMA" id="YLTHELW"/>
<evidence type="ECO:0000259" key="1">
    <source>
        <dbReference type="Pfam" id="PF03070"/>
    </source>
</evidence>
<keyword evidence="3" id="KW-1185">Reference proteome</keyword>
<dbReference type="OrthoDB" id="6062485at2759"/>
<dbReference type="GO" id="GO:0006772">
    <property type="term" value="P:thiamine metabolic process"/>
    <property type="evidence" value="ECO:0007669"/>
    <property type="project" value="UniProtKB-ARBA"/>
</dbReference>
<dbReference type="GO" id="GO:0005829">
    <property type="term" value="C:cytosol"/>
    <property type="evidence" value="ECO:0000318"/>
    <property type="project" value="GO_Central"/>
</dbReference>
<protein>
    <recommendedName>
        <fullName evidence="1">Thiaminase-2/PQQC domain-containing protein</fullName>
    </recommendedName>
</protein>
<sequence length="283" mass="31534">MLLSCGCTNRPSRLNSPKDWSIILNMSALKRSPRNVRSPRSTAAMVKHLPSAVAALLQSGKGPAKLTKVDTPDGVKAVPLADWLWDKSQVQAQAALDTDFIQGIKSGLLDPTNYGGYTVQDAVYCDNATDYFGIAEMKACDKDLKEFIAARIKSYAEYTEIMFKEWYIQDPKGIAMGDAAASYSKFELGVATKEEPFYLLIAMLPCEKLWGWLSQQIESGINDTNVYSFWIQDNLPGSHTLANYIDENAEKFKVDLKKAMKIYKDGMQCEVDFFTSGTIEEVN</sequence>
<proteinExistence type="predicted"/>
<reference evidence="2" key="2">
    <citation type="submission" date="2021-01" db="UniProtKB">
        <authorList>
            <consortium name="EnsemblMetazoa"/>
        </authorList>
    </citation>
    <scope>IDENTIFICATION</scope>
</reference>
<dbReference type="Proteomes" id="UP000007110">
    <property type="component" value="Unassembled WGS sequence"/>
</dbReference>
<evidence type="ECO:0000313" key="3">
    <source>
        <dbReference type="Proteomes" id="UP000007110"/>
    </source>
</evidence>
<dbReference type="Pfam" id="PF03070">
    <property type="entry name" value="TENA_THI-4"/>
    <property type="match status" value="1"/>
</dbReference>
<dbReference type="Gene3D" id="1.20.910.10">
    <property type="entry name" value="Heme oxygenase-like"/>
    <property type="match status" value="1"/>
</dbReference>
<dbReference type="InterPro" id="IPR050967">
    <property type="entry name" value="Thiamine_Salvage_TenA"/>
</dbReference>
<evidence type="ECO:0000313" key="2">
    <source>
        <dbReference type="EnsemblMetazoa" id="XP_030844616"/>
    </source>
</evidence>
<dbReference type="SUPFAM" id="SSF48613">
    <property type="entry name" value="Heme oxygenase-like"/>
    <property type="match status" value="1"/>
</dbReference>
<dbReference type="PANTHER" id="PTHR43198">
    <property type="entry name" value="BIFUNCTIONAL TH2 PROTEIN"/>
    <property type="match status" value="1"/>
</dbReference>